<gene>
    <name evidence="1" type="ORF">SCUD_LOCUS7728</name>
</gene>
<dbReference type="WBParaSite" id="SCUD_0000772801-mRNA-1">
    <property type="protein sequence ID" value="SCUD_0000772801-mRNA-1"/>
    <property type="gene ID" value="SCUD_0000772801"/>
</dbReference>
<reference evidence="1 2" key="2">
    <citation type="submission" date="2018-11" db="EMBL/GenBank/DDBJ databases">
        <authorList>
            <consortium name="Pathogen Informatics"/>
        </authorList>
    </citation>
    <scope>NUCLEOTIDE SEQUENCE [LARGE SCALE GENOMIC DNA]</scope>
    <source>
        <strain evidence="1">Dakar</strain>
        <strain evidence="2">Dakar, Senegal</strain>
    </source>
</reference>
<keyword evidence="2" id="KW-1185">Reference proteome</keyword>
<organism evidence="3">
    <name type="scientific">Schistosoma curassoni</name>
    <dbReference type="NCBI Taxonomy" id="6186"/>
    <lineage>
        <taxon>Eukaryota</taxon>
        <taxon>Metazoa</taxon>
        <taxon>Spiralia</taxon>
        <taxon>Lophotrochozoa</taxon>
        <taxon>Platyhelminthes</taxon>
        <taxon>Trematoda</taxon>
        <taxon>Digenea</taxon>
        <taxon>Strigeidida</taxon>
        <taxon>Schistosomatoidea</taxon>
        <taxon>Schistosomatidae</taxon>
        <taxon>Schistosoma</taxon>
    </lineage>
</organism>
<dbReference type="Proteomes" id="UP000279833">
    <property type="component" value="Unassembled WGS sequence"/>
</dbReference>
<proteinExistence type="predicted"/>
<evidence type="ECO:0000313" key="1">
    <source>
        <dbReference type="EMBL" id="VDP27495.1"/>
    </source>
</evidence>
<protein>
    <submittedName>
        <fullName evidence="3">ATPase_AAA_core domain-containing protein</fullName>
    </submittedName>
</protein>
<name>A0A183JYC5_9TREM</name>
<dbReference type="AlphaFoldDB" id="A0A183JYC5"/>
<accession>A0A183JYC5</accession>
<evidence type="ECO:0000313" key="2">
    <source>
        <dbReference type="Proteomes" id="UP000279833"/>
    </source>
</evidence>
<evidence type="ECO:0000313" key="3">
    <source>
        <dbReference type="WBParaSite" id="SCUD_0000772801-mRNA-1"/>
    </source>
</evidence>
<sequence>MVIEGSQQETLDLGFVPLGPRQQRVAVIMRELMLPDVFDPVSPNFTIQELLLNMKKDKLGLIVDNKTNTNITMYISKFS</sequence>
<dbReference type="EMBL" id="UZAK01032447">
    <property type="protein sequence ID" value="VDP27495.1"/>
    <property type="molecule type" value="Genomic_DNA"/>
</dbReference>
<reference evidence="3" key="1">
    <citation type="submission" date="2016-06" db="UniProtKB">
        <authorList>
            <consortium name="WormBaseParasite"/>
        </authorList>
    </citation>
    <scope>IDENTIFICATION</scope>
</reference>